<keyword evidence="2" id="KW-1185">Reference proteome</keyword>
<gene>
    <name evidence="1" type="ORF">SAMN04489841_3631</name>
</gene>
<protein>
    <recommendedName>
        <fullName evidence="3">Winged helix-turn-helix DNA-binding</fullName>
    </recommendedName>
</protein>
<dbReference type="AlphaFoldDB" id="A0A1H9NJY3"/>
<dbReference type="OrthoDB" id="177427at2157"/>
<reference evidence="2" key="1">
    <citation type="submission" date="2016-10" db="EMBL/GenBank/DDBJ databases">
        <authorList>
            <person name="Varghese N."/>
            <person name="Submissions S."/>
        </authorList>
    </citation>
    <scope>NUCLEOTIDE SEQUENCE [LARGE SCALE GENOMIC DNA]</scope>
    <source>
        <strain evidence="2">DSM 25055</strain>
    </source>
</reference>
<dbReference type="EMBL" id="FOFD01000005">
    <property type="protein sequence ID" value="SER36246.1"/>
    <property type="molecule type" value="Genomic_DNA"/>
</dbReference>
<dbReference type="Proteomes" id="UP000199114">
    <property type="component" value="Unassembled WGS sequence"/>
</dbReference>
<evidence type="ECO:0008006" key="3">
    <source>
        <dbReference type="Google" id="ProtNLM"/>
    </source>
</evidence>
<evidence type="ECO:0000313" key="1">
    <source>
        <dbReference type="EMBL" id="SER36246.1"/>
    </source>
</evidence>
<accession>A0A1H9NJY3</accession>
<sequence length="67" mass="7778">MSEPERLNERIVAELERTRHTHKSLRRTISEEYGYSDGAITRAISALDNEGTIKHEQGYFELATDRQ</sequence>
<dbReference type="STRING" id="1186196.SAMN04489841_3631"/>
<dbReference type="RefSeq" id="WP_139210939.1">
    <property type="nucleotide sequence ID" value="NZ_FOFD01000005.1"/>
</dbReference>
<evidence type="ECO:0000313" key="2">
    <source>
        <dbReference type="Proteomes" id="UP000199114"/>
    </source>
</evidence>
<proteinExistence type="predicted"/>
<organism evidence="1 2">
    <name type="scientific">Natrinema salaciae</name>
    <dbReference type="NCBI Taxonomy" id="1186196"/>
    <lineage>
        <taxon>Archaea</taxon>
        <taxon>Methanobacteriati</taxon>
        <taxon>Methanobacteriota</taxon>
        <taxon>Stenosarchaea group</taxon>
        <taxon>Halobacteria</taxon>
        <taxon>Halobacteriales</taxon>
        <taxon>Natrialbaceae</taxon>
        <taxon>Natrinema</taxon>
    </lineage>
</organism>
<name>A0A1H9NJY3_9EURY</name>